<keyword evidence="9 11" id="KW-0807">Transducer</keyword>
<dbReference type="InterPro" id="IPR003660">
    <property type="entry name" value="HAMP_dom"/>
</dbReference>
<evidence type="ECO:0000256" key="2">
    <source>
        <dbReference type="ARBA" id="ARBA00022475"/>
    </source>
</evidence>
<comment type="subcellular location">
    <subcellularLocation>
        <location evidence="1">Cell inner membrane</location>
        <topology evidence="1">Multi-pass membrane protein</topology>
    </subcellularLocation>
</comment>
<dbReference type="SUPFAM" id="SSF55785">
    <property type="entry name" value="PYP-like sensor domain (PAS domain)"/>
    <property type="match status" value="1"/>
</dbReference>
<dbReference type="InterPro" id="IPR013655">
    <property type="entry name" value="PAS_fold_3"/>
</dbReference>
<dbReference type="PANTHER" id="PTHR43531:SF7">
    <property type="entry name" value="AEROTAXIS RECEPTOR"/>
    <property type="match status" value="1"/>
</dbReference>
<dbReference type="SMART" id="SM00086">
    <property type="entry name" value="PAC"/>
    <property type="match status" value="1"/>
</dbReference>
<keyword evidence="16" id="KW-1185">Reference proteome</keyword>
<dbReference type="SUPFAM" id="SSF58104">
    <property type="entry name" value="Methyl-accepting chemotaxis protein (MCP) signaling domain"/>
    <property type="match status" value="1"/>
</dbReference>
<dbReference type="PANTHER" id="PTHR43531">
    <property type="entry name" value="PROTEIN ICFG"/>
    <property type="match status" value="1"/>
</dbReference>
<gene>
    <name evidence="15" type="ORF">GW590_18955</name>
</gene>
<evidence type="ECO:0000256" key="5">
    <source>
        <dbReference type="ARBA" id="ARBA00022519"/>
    </source>
</evidence>
<evidence type="ECO:0000256" key="1">
    <source>
        <dbReference type="ARBA" id="ARBA00004429"/>
    </source>
</evidence>
<evidence type="ECO:0000256" key="6">
    <source>
        <dbReference type="ARBA" id="ARBA00022692"/>
    </source>
</evidence>
<evidence type="ECO:0000256" key="12">
    <source>
        <dbReference type="SAM" id="Phobius"/>
    </source>
</evidence>
<dbReference type="EMBL" id="JAADJU010000011">
    <property type="protein sequence ID" value="NMP28942.1"/>
    <property type="molecule type" value="Genomic_DNA"/>
</dbReference>
<feature type="domain" description="Methyl-accepting transducer" evidence="13">
    <location>
        <begin position="267"/>
        <end position="496"/>
    </location>
</feature>
<evidence type="ECO:0000256" key="11">
    <source>
        <dbReference type="PROSITE-ProRule" id="PRU00284"/>
    </source>
</evidence>
<keyword evidence="3" id="KW-0488">Methylation</keyword>
<evidence type="ECO:0000256" key="8">
    <source>
        <dbReference type="ARBA" id="ARBA00023136"/>
    </source>
</evidence>
<dbReference type="SMART" id="SM00283">
    <property type="entry name" value="MA"/>
    <property type="match status" value="1"/>
</dbReference>
<evidence type="ECO:0000256" key="4">
    <source>
        <dbReference type="ARBA" id="ARBA00022500"/>
    </source>
</evidence>
<dbReference type="Gene3D" id="1.10.287.950">
    <property type="entry name" value="Methyl-accepting chemotaxis protein"/>
    <property type="match status" value="1"/>
</dbReference>
<comment type="similarity">
    <text evidence="10">Belongs to the methyl-accepting chemotaxis (MCP) protein family.</text>
</comment>
<dbReference type="FunFam" id="1.10.287.950:FF:000001">
    <property type="entry name" value="Methyl-accepting chemotaxis sensory transducer"/>
    <property type="match status" value="1"/>
</dbReference>
<evidence type="ECO:0000313" key="15">
    <source>
        <dbReference type="EMBL" id="NMP28942.1"/>
    </source>
</evidence>
<dbReference type="SMART" id="SM00304">
    <property type="entry name" value="HAMP"/>
    <property type="match status" value="1"/>
</dbReference>
<dbReference type="CDD" id="cd11386">
    <property type="entry name" value="MCP_signal"/>
    <property type="match status" value="1"/>
</dbReference>
<dbReference type="GO" id="GO:0005886">
    <property type="term" value="C:plasma membrane"/>
    <property type="evidence" value="ECO:0007669"/>
    <property type="project" value="UniProtKB-SubCell"/>
</dbReference>
<reference evidence="15 16" key="2">
    <citation type="submission" date="2020-06" db="EMBL/GenBank/DDBJ databases">
        <title>Polyphasic characterization of a Rahnella strain isolated from tree sap.</title>
        <authorList>
            <person name="Kim I.S."/>
        </authorList>
    </citation>
    <scope>NUCLEOTIDE SEQUENCE [LARGE SCALE GENOMIC DNA]</scope>
    <source>
        <strain evidence="15 16">SAP-1</strain>
    </source>
</reference>
<proteinExistence type="inferred from homology"/>
<comment type="caution">
    <text evidence="15">The sequence shown here is derived from an EMBL/GenBank/DDBJ whole genome shotgun (WGS) entry which is preliminary data.</text>
</comment>
<dbReference type="Pfam" id="PF00672">
    <property type="entry name" value="HAMP"/>
    <property type="match status" value="1"/>
</dbReference>
<evidence type="ECO:0000256" key="7">
    <source>
        <dbReference type="ARBA" id="ARBA00022989"/>
    </source>
</evidence>
<organism evidence="15 16">
    <name type="scientific">Rouxiella aceris</name>
    <dbReference type="NCBI Taxonomy" id="2703884"/>
    <lineage>
        <taxon>Bacteria</taxon>
        <taxon>Pseudomonadati</taxon>
        <taxon>Pseudomonadota</taxon>
        <taxon>Gammaproteobacteria</taxon>
        <taxon>Enterobacterales</taxon>
        <taxon>Yersiniaceae</taxon>
        <taxon>Rouxiella</taxon>
    </lineage>
</organism>
<dbReference type="InterPro" id="IPR004089">
    <property type="entry name" value="MCPsignal_dom"/>
</dbReference>
<keyword evidence="7 12" id="KW-1133">Transmembrane helix</keyword>
<keyword evidence="5" id="KW-0997">Cell inner membrane</keyword>
<keyword evidence="2" id="KW-1003">Cell membrane</keyword>
<evidence type="ECO:0000256" key="10">
    <source>
        <dbReference type="ARBA" id="ARBA00029447"/>
    </source>
</evidence>
<dbReference type="InterPro" id="IPR000014">
    <property type="entry name" value="PAS"/>
</dbReference>
<dbReference type="InterPro" id="IPR001610">
    <property type="entry name" value="PAC"/>
</dbReference>
<keyword evidence="8 12" id="KW-0472">Membrane</keyword>
<feature type="transmembrane region" description="Helical" evidence="12">
    <location>
        <begin position="167"/>
        <end position="184"/>
    </location>
</feature>
<evidence type="ECO:0000259" key="14">
    <source>
        <dbReference type="PROSITE" id="PS50885"/>
    </source>
</evidence>
<dbReference type="GO" id="GO:0007165">
    <property type="term" value="P:signal transduction"/>
    <property type="evidence" value="ECO:0007669"/>
    <property type="project" value="UniProtKB-KW"/>
</dbReference>
<protein>
    <submittedName>
        <fullName evidence="15">PAS domain-containing protein</fullName>
    </submittedName>
</protein>
<evidence type="ECO:0000313" key="16">
    <source>
        <dbReference type="Proteomes" id="UP000585363"/>
    </source>
</evidence>
<evidence type="ECO:0000256" key="9">
    <source>
        <dbReference type="ARBA" id="ARBA00023224"/>
    </source>
</evidence>
<dbReference type="Proteomes" id="UP000585363">
    <property type="component" value="Unassembled WGS sequence"/>
</dbReference>
<dbReference type="AlphaFoldDB" id="A0A848MQ07"/>
<dbReference type="FunFam" id="3.30.450.20:FF:000046">
    <property type="entry name" value="Aerotaxis sensor receptor"/>
    <property type="match status" value="1"/>
</dbReference>
<dbReference type="NCBIfam" id="TIGR00229">
    <property type="entry name" value="sensory_box"/>
    <property type="match status" value="1"/>
</dbReference>
<dbReference type="InterPro" id="IPR035965">
    <property type="entry name" value="PAS-like_dom_sf"/>
</dbReference>
<dbReference type="Pfam" id="PF08447">
    <property type="entry name" value="PAS_3"/>
    <property type="match status" value="1"/>
</dbReference>
<evidence type="ECO:0000259" key="13">
    <source>
        <dbReference type="PROSITE" id="PS50111"/>
    </source>
</evidence>
<dbReference type="InterPro" id="IPR051310">
    <property type="entry name" value="MCP_chemotaxis"/>
</dbReference>
<dbReference type="PROSITE" id="PS50885">
    <property type="entry name" value="HAMP"/>
    <property type="match status" value="1"/>
</dbReference>
<keyword evidence="6 12" id="KW-0812">Transmembrane</keyword>
<reference evidence="15 16" key="1">
    <citation type="submission" date="2020-01" db="EMBL/GenBank/DDBJ databases">
        <authorList>
            <person name="Lee S.D."/>
        </authorList>
    </citation>
    <scope>NUCLEOTIDE SEQUENCE [LARGE SCALE GENOMIC DNA]</scope>
    <source>
        <strain evidence="15 16">SAP-1</strain>
    </source>
</reference>
<dbReference type="RefSeq" id="WP_169404651.1">
    <property type="nucleotide sequence ID" value="NZ_JAADJU010000011.1"/>
</dbReference>
<accession>A0A848MQ07</accession>
<dbReference type="Pfam" id="PF00015">
    <property type="entry name" value="MCPsignal"/>
    <property type="match status" value="1"/>
</dbReference>
<dbReference type="GO" id="GO:0004888">
    <property type="term" value="F:transmembrane signaling receptor activity"/>
    <property type="evidence" value="ECO:0007669"/>
    <property type="project" value="TreeGrafter"/>
</dbReference>
<keyword evidence="4" id="KW-0145">Chemotaxis</keyword>
<evidence type="ECO:0000256" key="3">
    <source>
        <dbReference type="ARBA" id="ARBA00022481"/>
    </source>
</evidence>
<feature type="domain" description="HAMP" evidence="14">
    <location>
        <begin position="210"/>
        <end position="262"/>
    </location>
</feature>
<dbReference type="Gene3D" id="3.30.450.20">
    <property type="entry name" value="PAS domain"/>
    <property type="match status" value="1"/>
</dbReference>
<name>A0A848MQ07_9GAMM</name>
<sequence length="538" mass="59072">MRANMPVTQREYGLDPDATLMSTTDIHSNIIYANSSFIKTSGFSEEELSYKPHNIVRHPDMPVEAFADMWFTLQQGNSWTGLVKNRRKNGDHYWVRANVTPVHQNDKLTGYISVRNKPDEQEVKAAEDLYRQVKQKKAGNRKFYKGLVVRTGLFSGLSLLQKIPVSWRLRLPLLMVSILPLLLAQAGLHFPWLIIATCIMLLAADLFLHRQISQPLKTILSQAQQVVSGKRVSYVHFNRVDEIGLLMRSVNQFGLNLHSLVADVSAQVSGISNVSYQLSKNSVALSGRTEETAANLQQTAAAVEEITGAVQQSAETAVQATLLADTATETAHKGGTIMKETLGMMQSISQASTKVVDIIAVIDSIAFQTNILALNAAVEAARAGTEGRGFAVVASEVRVLAQRSATAAKEIKTLIEANMLSVENGEHMVQNAEKQIGEIIHEVVQMSSLIKEISHATQEQTSALNLINQSIDQIETMTHNNTEMVSHSTESAEQLNNQATRLRSAINVYSGQTTSMESERSTLIKPIGQLALPAAEFS</sequence>
<dbReference type="GO" id="GO:0052131">
    <property type="term" value="P:positive aerotaxis"/>
    <property type="evidence" value="ECO:0007669"/>
    <property type="project" value="UniProtKB-ARBA"/>
</dbReference>
<dbReference type="CDD" id="cd00130">
    <property type="entry name" value="PAS"/>
    <property type="match status" value="1"/>
</dbReference>
<dbReference type="PROSITE" id="PS50111">
    <property type="entry name" value="CHEMOTAXIS_TRANSDUC_2"/>
    <property type="match status" value="1"/>
</dbReference>